<proteinExistence type="predicted"/>
<dbReference type="STRING" id="1298594.GCA_001312465_01860"/>
<keyword evidence="2" id="KW-0812">Transmembrane</keyword>
<evidence type="ECO:0000313" key="5">
    <source>
        <dbReference type="Proteomes" id="UP000237916"/>
    </source>
</evidence>
<evidence type="ECO:0000259" key="3">
    <source>
        <dbReference type="SMART" id="SM00974"/>
    </source>
</evidence>
<feature type="coiled-coil region" evidence="1">
    <location>
        <begin position="40"/>
        <end position="103"/>
    </location>
</feature>
<accession>A0A2S7ZAX6</accession>
<name>A0A2S7ZAX6_9FIRM</name>
<feature type="domain" description="Bacteriophage T5 Orf172 DNA-binding" evidence="3">
    <location>
        <begin position="337"/>
        <end position="420"/>
    </location>
</feature>
<gene>
    <name evidence="4" type="ORF">VEHSUH05_04950</name>
</gene>
<keyword evidence="5" id="KW-1185">Reference proteome</keyword>
<keyword evidence="2" id="KW-0472">Membrane</keyword>
<dbReference type="SMART" id="SM00974">
    <property type="entry name" value="T5orf172"/>
    <property type="match status" value="1"/>
</dbReference>
<evidence type="ECO:0000256" key="2">
    <source>
        <dbReference type="SAM" id="Phobius"/>
    </source>
</evidence>
<feature type="coiled-coil region" evidence="1">
    <location>
        <begin position="228"/>
        <end position="276"/>
    </location>
</feature>
<organism evidence="4 5">
    <name type="scientific">Veillonella denticariosi JCM 15641</name>
    <dbReference type="NCBI Taxonomy" id="1298594"/>
    <lineage>
        <taxon>Bacteria</taxon>
        <taxon>Bacillati</taxon>
        <taxon>Bacillota</taxon>
        <taxon>Negativicutes</taxon>
        <taxon>Veillonellales</taxon>
        <taxon>Veillonellaceae</taxon>
        <taxon>Veillonella</taxon>
    </lineage>
</organism>
<dbReference type="Proteomes" id="UP000237916">
    <property type="component" value="Unassembled WGS sequence"/>
</dbReference>
<keyword evidence="2" id="KW-1133">Transmembrane helix</keyword>
<sequence>MAAISVVWPIMLIGVAILLLARYHRWAMVENEIYKEYILNQNLIQNIEANQSKLATLEETIEREKAKIEHDIEVRISEKSAELNQLYSEISKVKKELKNKKLEVENLEPLVTVVNIDTEGLELATSQELKNILSKYKLEEAELVKNNTAVDALINDDKKFVNNQIRQILRSFNAECDLAISNVTLKNIDTMRSKILRSYETLNKIYKSDGVQITKGFLENKLQQLITAHAYQEKLEDEREQKRIIQEQLKEEEKVRREIEREKAKIEKDETQFKNEISKLMKYLQKTDNEVEKTLYIDKIKECEEKLSELETVKSDVLNREKNTRAGFVYIISNIGSFGENIFKIGMTRRLEPMDRIKELSSASVPFEFDVHALIFSDDAPTLESILHNTFREYEVNKVNHRKEFFSIPLDKIEKVVTEHHNATVQWTYDAAAEEYRESLVQ</sequence>
<dbReference type="AlphaFoldDB" id="A0A2S7ZAX6"/>
<reference evidence="4 5" key="1">
    <citation type="submission" date="2018-01" db="EMBL/GenBank/DDBJ databases">
        <title>Draft genome sequences of clinical isolates and type strains of oral Veillonella including Veillonella infantum sp., nov.</title>
        <authorList>
            <person name="Mashima I."/>
            <person name="Liao Y.-C."/>
            <person name="Sabharwal A."/>
            <person name="Haase E.M."/>
            <person name="Nakazawa F."/>
            <person name="Scannapieco F.A."/>
        </authorList>
    </citation>
    <scope>NUCLEOTIDE SEQUENCE [LARGE SCALE GENOMIC DNA]</scope>
    <source>
        <strain evidence="4 5">JCM 15641</strain>
    </source>
</reference>
<dbReference type="InterPro" id="IPR018306">
    <property type="entry name" value="Phage_T5_Orf172_DNA-bd"/>
</dbReference>
<comment type="caution">
    <text evidence="4">The sequence shown here is derived from an EMBL/GenBank/DDBJ whole genome shotgun (WGS) entry which is preliminary data.</text>
</comment>
<keyword evidence="1" id="KW-0175">Coiled coil</keyword>
<dbReference type="Pfam" id="PF13250">
    <property type="entry name" value="SNIPE"/>
    <property type="match status" value="1"/>
</dbReference>
<dbReference type="OrthoDB" id="9811665at2"/>
<dbReference type="Pfam" id="PF13455">
    <property type="entry name" value="MUG113"/>
    <property type="match status" value="1"/>
</dbReference>
<evidence type="ECO:0000313" key="4">
    <source>
        <dbReference type="EMBL" id="PQL20448.1"/>
    </source>
</evidence>
<dbReference type="EMBL" id="PPDB01000003">
    <property type="protein sequence ID" value="PQL20448.1"/>
    <property type="molecule type" value="Genomic_DNA"/>
</dbReference>
<evidence type="ECO:0000256" key="1">
    <source>
        <dbReference type="SAM" id="Coils"/>
    </source>
</evidence>
<feature type="transmembrane region" description="Helical" evidence="2">
    <location>
        <begin position="6"/>
        <end position="23"/>
    </location>
</feature>
<dbReference type="InterPro" id="IPR025280">
    <property type="entry name" value="SNIPE"/>
</dbReference>
<protein>
    <submittedName>
        <fullName evidence="4">DUF4041 domain-containing protein</fullName>
    </submittedName>
</protein>